<dbReference type="Proteomes" id="UP000272464">
    <property type="component" value="Unassembled WGS sequence"/>
</dbReference>
<proteinExistence type="predicted"/>
<accession>A0A3S1D705</accession>
<dbReference type="OrthoDB" id="2657915at2"/>
<reference evidence="1 2" key="1">
    <citation type="submission" date="2018-12" db="EMBL/GenBank/DDBJ databases">
        <authorList>
            <person name="Sun L."/>
            <person name="Chen Z."/>
        </authorList>
    </citation>
    <scope>NUCLEOTIDE SEQUENCE [LARGE SCALE GENOMIC DNA]</scope>
    <source>
        <strain evidence="1 2">3-5-3</strain>
    </source>
</reference>
<evidence type="ECO:0000313" key="1">
    <source>
        <dbReference type="EMBL" id="RUT28070.1"/>
    </source>
</evidence>
<dbReference type="AlphaFoldDB" id="A0A3S1D705"/>
<evidence type="ECO:0008006" key="3">
    <source>
        <dbReference type="Google" id="ProtNLM"/>
    </source>
</evidence>
<evidence type="ECO:0000313" key="2">
    <source>
        <dbReference type="Proteomes" id="UP000272464"/>
    </source>
</evidence>
<gene>
    <name evidence="1" type="ORF">EJP77_18830</name>
</gene>
<name>A0A3S1D705_9BACL</name>
<comment type="caution">
    <text evidence="1">The sequence shown here is derived from an EMBL/GenBank/DDBJ whole genome shotgun (WGS) entry which is preliminary data.</text>
</comment>
<protein>
    <recommendedName>
        <fullName evidence="3">Lipoprotein</fullName>
    </recommendedName>
</protein>
<sequence>MRKIMGLTLTLLLSVVLVLSGCSSKKDPKEALQGAATNALKMDSYVLKNEIKIKDLSVNMSQSNEQVGSVVNMLKDAEINISQIYQKDPMQTEATLEIKLKGDVATTITIPFVLTKEKMYVKIPKVPFFPIPDSVVGKFLVLDFKELAAQSGNEVKLDTIDLNKSQKFASEVANAVFAEYDSAKYFKDVDSKDAGLPDGFSAKQVVQFNVTNDNVKDAVTIFVNKALPKILDIMSKDEYREMLQVTKEDIDQAKKDIQSGSQAELSKAIDDMKNHLKINQFTVNTAIDKNDFPAYQNLNANVEINDPDTKDNVKIAIEAKSTFTNINEKQKFVIGIPTDTITMEELQQQFGAAGLQ</sequence>
<dbReference type="EMBL" id="RZNX01000012">
    <property type="protein sequence ID" value="RUT28070.1"/>
    <property type="molecule type" value="Genomic_DNA"/>
</dbReference>
<dbReference type="PROSITE" id="PS51257">
    <property type="entry name" value="PROKAR_LIPOPROTEIN"/>
    <property type="match status" value="1"/>
</dbReference>
<organism evidence="1 2">
    <name type="scientific">Paenibacillus zeisoli</name>
    <dbReference type="NCBI Taxonomy" id="2496267"/>
    <lineage>
        <taxon>Bacteria</taxon>
        <taxon>Bacillati</taxon>
        <taxon>Bacillota</taxon>
        <taxon>Bacilli</taxon>
        <taxon>Bacillales</taxon>
        <taxon>Paenibacillaceae</taxon>
        <taxon>Paenibacillus</taxon>
    </lineage>
</organism>
<keyword evidence="2" id="KW-1185">Reference proteome</keyword>
<dbReference type="RefSeq" id="WP_127200809.1">
    <property type="nucleotide sequence ID" value="NZ_RZNX01000012.1"/>
</dbReference>